<dbReference type="Gene3D" id="3.40.50.2000">
    <property type="entry name" value="Glycogen Phosphorylase B"/>
    <property type="match status" value="2"/>
</dbReference>
<evidence type="ECO:0000313" key="4">
    <source>
        <dbReference type="EMBL" id="MBC3537805.1"/>
    </source>
</evidence>
<dbReference type="PIRSF" id="PIRSF007023">
    <property type="entry name" value="UDP-Galf_transf"/>
    <property type="match status" value="1"/>
</dbReference>
<dbReference type="Proteomes" id="UP000606870">
    <property type="component" value="Unassembled WGS sequence"/>
</dbReference>
<gene>
    <name evidence="4" type="ORF">H8J70_11195</name>
</gene>
<dbReference type="Pfam" id="PF26337">
    <property type="entry name" value="Gtf3_C"/>
    <property type="match status" value="1"/>
</dbReference>
<comment type="caution">
    <text evidence="4">The sequence shown here is derived from an EMBL/GenBank/DDBJ whole genome shotgun (WGS) entry which is preliminary data.</text>
</comment>
<reference evidence="4 5" key="1">
    <citation type="submission" date="2020-08" db="EMBL/GenBank/DDBJ databases">
        <authorList>
            <person name="Liu C."/>
            <person name="Sun Q."/>
        </authorList>
    </citation>
    <scope>NUCLEOTIDE SEQUENCE [LARGE SCALE GENOMIC DNA]</scope>
    <source>
        <strain evidence="4 5">NSJ-59</strain>
    </source>
</reference>
<feature type="domain" description="Glucosyltransferase 3-like N-terminal" evidence="2">
    <location>
        <begin position="17"/>
        <end position="164"/>
    </location>
</feature>
<keyword evidence="5" id="KW-1185">Reference proteome</keyword>
<evidence type="ECO:0008006" key="6">
    <source>
        <dbReference type="Google" id="ProtNLM"/>
    </source>
</evidence>
<evidence type="ECO:0000256" key="1">
    <source>
        <dbReference type="ARBA" id="ARBA00022679"/>
    </source>
</evidence>
<protein>
    <recommendedName>
        <fullName evidence="6">Beta-1,6-galactofuranosyltransferase</fullName>
    </recommendedName>
</protein>
<sequence>MKLYRIKEIPNFDFEIHTIAKAREDMEKVLDCFPFLSLNTVGISSLDVVNKNKLKKALYYLRPKRIKTLYNLLTFKDKVTILQYPAEKGRLFDYVIQKNFIPRNRIILMIHDINSLQSSAGNPEEMASVVPKEVEKFNKADALIVHNEHMHRVLVKYGLKVKKVAELKVFDYLIDPNKVFQDAPRTLSNTIAFAGNLSKSKFIEKIPALKNNNIHIQLYGPYYPEELKQYSIFHYNGNLDAEEIVFKLNASFGLVWDGPSAVTCEGNFGNYMQYNNPFKVSLYIAAQLPVIIWKKAALARFVEENYIGFTVDSLEEVAPTIENMKDDEYESIMKNIRALSYKIRQGKFMEAAVKDLLMQYKVEEK</sequence>
<dbReference type="InterPro" id="IPR058591">
    <property type="entry name" value="Gtf3_N"/>
</dbReference>
<name>A0ABR6VKJ8_9FIRM</name>
<proteinExistence type="predicted"/>
<dbReference type="Pfam" id="PF26334">
    <property type="entry name" value="Gtf3_N"/>
    <property type="match status" value="1"/>
</dbReference>
<dbReference type="RefSeq" id="WP_186504377.1">
    <property type="nucleotide sequence ID" value="NZ_JACOGK010000042.1"/>
</dbReference>
<accession>A0ABR6VKJ8</accession>
<keyword evidence="1" id="KW-0808">Transferase</keyword>
<dbReference type="InterPro" id="IPR058592">
    <property type="entry name" value="Gtf3_C"/>
</dbReference>
<feature type="domain" description="Glucosyltransferase 3-like C-terminal" evidence="3">
    <location>
        <begin position="191"/>
        <end position="355"/>
    </location>
</feature>
<organism evidence="4 5">
    <name type="scientific">Megasphaera hominis</name>
    <dbReference type="NCBI Taxonomy" id="159836"/>
    <lineage>
        <taxon>Bacteria</taxon>
        <taxon>Bacillati</taxon>
        <taxon>Bacillota</taxon>
        <taxon>Negativicutes</taxon>
        <taxon>Veillonellales</taxon>
        <taxon>Veillonellaceae</taxon>
        <taxon>Megasphaera</taxon>
    </lineage>
</organism>
<evidence type="ECO:0000259" key="3">
    <source>
        <dbReference type="Pfam" id="PF26337"/>
    </source>
</evidence>
<evidence type="ECO:0000259" key="2">
    <source>
        <dbReference type="Pfam" id="PF26334"/>
    </source>
</evidence>
<dbReference type="EMBL" id="JACOGK010000042">
    <property type="protein sequence ID" value="MBC3537805.1"/>
    <property type="molecule type" value="Genomic_DNA"/>
</dbReference>
<evidence type="ECO:0000313" key="5">
    <source>
        <dbReference type="Proteomes" id="UP000606870"/>
    </source>
</evidence>